<evidence type="ECO:0000256" key="3">
    <source>
        <dbReference type="ARBA" id="ARBA00022448"/>
    </source>
</evidence>
<dbReference type="PROSITE" id="PS50893">
    <property type="entry name" value="ABC_TRANSPORTER_2"/>
    <property type="match status" value="2"/>
</dbReference>
<dbReference type="InterPro" id="IPR013563">
    <property type="entry name" value="Oligopep_ABC_C"/>
</dbReference>
<dbReference type="InterPro" id="IPR017871">
    <property type="entry name" value="ABC_transporter-like_CS"/>
</dbReference>
<name>A0A2H1I7W5_9MICO</name>
<dbReference type="PANTHER" id="PTHR43297:SF2">
    <property type="entry name" value="DIPEPTIDE TRANSPORT ATP-BINDING PROTEIN DPPD"/>
    <property type="match status" value="1"/>
</dbReference>
<proteinExistence type="inferred from homology"/>
<dbReference type="GO" id="GO:0015833">
    <property type="term" value="P:peptide transport"/>
    <property type="evidence" value="ECO:0007669"/>
    <property type="project" value="InterPro"/>
</dbReference>
<keyword evidence="11" id="KW-1185">Reference proteome</keyword>
<dbReference type="InterPro" id="IPR027417">
    <property type="entry name" value="P-loop_NTPase"/>
</dbReference>
<reference evidence="11" key="1">
    <citation type="submission" date="2017-03" db="EMBL/GenBank/DDBJ databases">
        <authorList>
            <person name="Monnet C."/>
        </authorList>
    </citation>
    <scope>NUCLEOTIDE SEQUENCE [LARGE SCALE GENOMIC DNA]</scope>
    <source>
        <strain evidence="11">P10</strain>
    </source>
</reference>
<sequence length="605" mass="63600">MANTSAALEFSDHSVSFGARTITEGVSLELVPGSILALVGESGSGKSVTALAALGLAGSATQTGSVRLTGPERLIGEGREARQGQDTELVGLTAKALRRVRGARVGVVFQEPMGAFNPMFRLGHQIAEAARAHGREPAAAGGAHTTLPEGTPTSPTDGAQSDDSIGERVRQQLLKSGLNNPDQVMRAYPHELSGGQLQRAMIALATINSPEVLFADEPTTALDVTVQTGILDLLRRQATEEGQAVLLITHDMGVVADIADRVAVMKSGRIVETGAVRDIFDRPKSEYTRELLDAVPRLNAVIAASTAEVNDRLGSPTAHPYGSATAWAESSPAAVPAVLAAELTAATVVHRSSGRQVTAMDSVDLAIPAGSITGLVGESGSGKSTIANVLTGGQGLTSGRAFVDGGRVSTRPTRKQRRLRSEIGVVFQDPRGSLNPRRSVGAQIAEPMRVHTDRGRRDIEAQVTSLLDDVRLPGDFAGRYPHELSGGQRQRVAIARALALGPKLLIADEPTSALDVSVQRGVLRLLADLHEIHEFACLFISHDLAVVEQLASTVVVLQRGAIVEQGPSSQVLMNPSQGYTRELIDSAPVPDPEVQAARRATRLAA</sequence>
<dbReference type="AlphaFoldDB" id="A0A2H1I7W5"/>
<evidence type="ECO:0000313" key="10">
    <source>
        <dbReference type="EMBL" id="SMX71275.1"/>
    </source>
</evidence>
<dbReference type="SUPFAM" id="SSF52540">
    <property type="entry name" value="P-loop containing nucleoside triphosphate hydrolases"/>
    <property type="match status" value="2"/>
</dbReference>
<dbReference type="GO" id="GO:0005886">
    <property type="term" value="C:plasma membrane"/>
    <property type="evidence" value="ECO:0007669"/>
    <property type="project" value="UniProtKB-SubCell"/>
</dbReference>
<dbReference type="InterPro" id="IPR003593">
    <property type="entry name" value="AAA+_ATPase"/>
</dbReference>
<comment type="subcellular location">
    <subcellularLocation>
        <location evidence="1">Cell membrane</location>
        <topology evidence="1">Peripheral membrane protein</topology>
    </subcellularLocation>
</comment>
<keyword evidence="4" id="KW-1003">Cell membrane</keyword>
<dbReference type="GO" id="GO:0005524">
    <property type="term" value="F:ATP binding"/>
    <property type="evidence" value="ECO:0007669"/>
    <property type="project" value="UniProtKB-KW"/>
</dbReference>
<feature type="domain" description="ABC transporter" evidence="9">
    <location>
        <begin position="8"/>
        <end position="292"/>
    </location>
</feature>
<evidence type="ECO:0000256" key="8">
    <source>
        <dbReference type="SAM" id="MobiDB-lite"/>
    </source>
</evidence>
<evidence type="ECO:0000256" key="2">
    <source>
        <dbReference type="ARBA" id="ARBA00005417"/>
    </source>
</evidence>
<evidence type="ECO:0000256" key="7">
    <source>
        <dbReference type="ARBA" id="ARBA00023136"/>
    </source>
</evidence>
<feature type="compositionally biased region" description="Polar residues" evidence="8">
    <location>
        <begin position="151"/>
        <end position="163"/>
    </location>
</feature>
<dbReference type="EMBL" id="FXZE01000002">
    <property type="protein sequence ID" value="SMX71275.1"/>
    <property type="molecule type" value="Genomic_DNA"/>
</dbReference>
<keyword evidence="6 10" id="KW-0067">ATP-binding</keyword>
<dbReference type="Proteomes" id="UP000234342">
    <property type="component" value="Unassembled WGS sequence"/>
</dbReference>
<protein>
    <submittedName>
        <fullName evidence="10">Peptide/nickel transport system ATP-binding protein</fullName>
    </submittedName>
</protein>
<dbReference type="PROSITE" id="PS00211">
    <property type="entry name" value="ABC_TRANSPORTER_1"/>
    <property type="match status" value="2"/>
</dbReference>
<feature type="region of interest" description="Disordered" evidence="8">
    <location>
        <begin position="133"/>
        <end position="166"/>
    </location>
</feature>
<dbReference type="Pfam" id="PF08352">
    <property type="entry name" value="oligo_HPY"/>
    <property type="match status" value="2"/>
</dbReference>
<evidence type="ECO:0000256" key="4">
    <source>
        <dbReference type="ARBA" id="ARBA00022475"/>
    </source>
</evidence>
<organism evidence="10 11">
    <name type="scientific">Brevibacterium antiquum</name>
    <dbReference type="NCBI Taxonomy" id="234835"/>
    <lineage>
        <taxon>Bacteria</taxon>
        <taxon>Bacillati</taxon>
        <taxon>Actinomycetota</taxon>
        <taxon>Actinomycetes</taxon>
        <taxon>Micrococcales</taxon>
        <taxon>Brevibacteriaceae</taxon>
        <taxon>Brevibacterium</taxon>
    </lineage>
</organism>
<dbReference type="InterPro" id="IPR050388">
    <property type="entry name" value="ABC_Ni/Peptide_Import"/>
</dbReference>
<keyword evidence="7" id="KW-0472">Membrane</keyword>
<evidence type="ECO:0000256" key="1">
    <source>
        <dbReference type="ARBA" id="ARBA00004202"/>
    </source>
</evidence>
<dbReference type="Pfam" id="PF00005">
    <property type="entry name" value="ABC_tran"/>
    <property type="match status" value="2"/>
</dbReference>
<dbReference type="InterPro" id="IPR003439">
    <property type="entry name" value="ABC_transporter-like_ATP-bd"/>
</dbReference>
<accession>A0A2H1I7W5</accession>
<dbReference type="GO" id="GO:0016887">
    <property type="term" value="F:ATP hydrolysis activity"/>
    <property type="evidence" value="ECO:0007669"/>
    <property type="project" value="InterPro"/>
</dbReference>
<dbReference type="CDD" id="cd03257">
    <property type="entry name" value="ABC_NikE_OppD_transporters"/>
    <property type="match status" value="2"/>
</dbReference>
<evidence type="ECO:0000313" key="11">
    <source>
        <dbReference type="Proteomes" id="UP000234342"/>
    </source>
</evidence>
<evidence type="ECO:0000259" key="9">
    <source>
        <dbReference type="PROSITE" id="PS50893"/>
    </source>
</evidence>
<keyword evidence="5" id="KW-0547">Nucleotide-binding</keyword>
<comment type="similarity">
    <text evidence="2">Belongs to the ABC transporter superfamily.</text>
</comment>
<feature type="domain" description="ABC transporter" evidence="9">
    <location>
        <begin position="343"/>
        <end position="584"/>
    </location>
</feature>
<dbReference type="SMART" id="SM00382">
    <property type="entry name" value="AAA"/>
    <property type="match status" value="2"/>
</dbReference>
<dbReference type="PANTHER" id="PTHR43297">
    <property type="entry name" value="OLIGOPEPTIDE TRANSPORT ATP-BINDING PROTEIN APPD"/>
    <property type="match status" value="1"/>
</dbReference>
<dbReference type="Gene3D" id="3.40.50.300">
    <property type="entry name" value="P-loop containing nucleotide triphosphate hydrolases"/>
    <property type="match status" value="2"/>
</dbReference>
<gene>
    <name evidence="10" type="ORF">BANT10_00675</name>
</gene>
<keyword evidence="3" id="KW-0813">Transport</keyword>
<evidence type="ECO:0000256" key="6">
    <source>
        <dbReference type="ARBA" id="ARBA00022840"/>
    </source>
</evidence>
<dbReference type="RefSeq" id="WP_101619648.1">
    <property type="nucleotide sequence ID" value="NZ_FXZE01000002.1"/>
</dbReference>
<evidence type="ECO:0000256" key="5">
    <source>
        <dbReference type="ARBA" id="ARBA00022741"/>
    </source>
</evidence>